<dbReference type="Pfam" id="PF01905">
    <property type="entry name" value="DevR"/>
    <property type="match status" value="1"/>
</dbReference>
<dbReference type="STRING" id="142842.SAMN02745118_02168"/>
<dbReference type="NCBIfam" id="TIGR01875">
    <property type="entry name" value="cas_MJ0381"/>
    <property type="match status" value="1"/>
</dbReference>
<evidence type="ECO:0000256" key="2">
    <source>
        <dbReference type="ARBA" id="ARBA00025626"/>
    </source>
</evidence>
<organism evidence="3 4">
    <name type="scientific">Selenihalanaerobacter shriftii</name>
    <dbReference type="NCBI Taxonomy" id="142842"/>
    <lineage>
        <taxon>Bacteria</taxon>
        <taxon>Bacillati</taxon>
        <taxon>Bacillota</taxon>
        <taxon>Clostridia</taxon>
        <taxon>Halanaerobiales</taxon>
        <taxon>Halobacteroidaceae</taxon>
        <taxon>Selenihalanaerobacter</taxon>
    </lineage>
</organism>
<reference evidence="4" key="1">
    <citation type="submission" date="2017-02" db="EMBL/GenBank/DDBJ databases">
        <authorList>
            <person name="Varghese N."/>
            <person name="Submissions S."/>
        </authorList>
    </citation>
    <scope>NUCLEOTIDE SEQUENCE [LARGE SCALE GENOMIC DNA]</scope>
    <source>
        <strain evidence="4">ATCC BAA-73</strain>
    </source>
</reference>
<comment type="function">
    <text evidence="2">CRISPR (clustered regularly interspaced short palindromic repeat) is an adaptive immune system that provides protection against mobile genetic elements (viruses, transposable elements and conjugative plasmids). CRISPR clusters contain spacers, sequences complementary to antecedent mobile elements, and target invading nucleic acids. CRISPR clusters are transcribed and processed into CRISPR RNA (crRNA).</text>
</comment>
<dbReference type="PANTHER" id="PTHR37459">
    <property type="match status" value="1"/>
</dbReference>
<protein>
    <submittedName>
        <fullName evidence="3">CRISPR-associated protein Cst2</fullName>
    </submittedName>
</protein>
<keyword evidence="1" id="KW-0051">Antiviral defense</keyword>
<dbReference type="OrthoDB" id="9811783at2"/>
<evidence type="ECO:0000313" key="4">
    <source>
        <dbReference type="Proteomes" id="UP000190625"/>
    </source>
</evidence>
<dbReference type="Proteomes" id="UP000190625">
    <property type="component" value="Unassembled WGS sequence"/>
</dbReference>
<dbReference type="InterPro" id="IPR010154">
    <property type="entry name" value="CRISPR-assoc_Cas7/Cst2/DevR"/>
</dbReference>
<dbReference type="GO" id="GO:0051607">
    <property type="term" value="P:defense response to virus"/>
    <property type="evidence" value="ECO:0007669"/>
    <property type="project" value="UniProtKB-KW"/>
</dbReference>
<dbReference type="EMBL" id="FUWM01000019">
    <property type="protein sequence ID" value="SJZ91011.1"/>
    <property type="molecule type" value="Genomic_DNA"/>
</dbReference>
<dbReference type="InterPro" id="IPR052681">
    <property type="entry name" value="CRISPR-Cas7/Cst2/DevR"/>
</dbReference>
<dbReference type="RefSeq" id="WP_078810617.1">
    <property type="nucleotide sequence ID" value="NZ_FUWM01000019.1"/>
</dbReference>
<proteinExistence type="predicted"/>
<name>A0A1T4PHW2_9FIRM</name>
<sequence>MSKRVYSISINGKVGLNLHDLNNEKSEGNQLTTRNVTITDKAGNLATVNAVSGDMLKHIQASHLFKIAKDKEDLSLCQGCEKFDANRITIDDDFDEFTGDSDNTKSDIVDKMLNMCSMDDMEGILVTNNKKNVGRDSTVEFGWLVAIPEEFNSENLFHVKYSDREKSEGSGKNEGQNIFYRPVNSGQYAVVNNLEVARIGYNDISKEYPLDSDSIEARYKALLKSIMLTYYSPEGAMRNTQAPHMTSFEGVVSVSYSSVPAPTISALNSNYKEEIKSISETLTSIGEEVELKEFNSLAEFCNIIKELIEDTVPYGVKL</sequence>
<accession>A0A1T4PHW2</accession>
<gene>
    <name evidence="3" type="ORF">SAMN02745118_02168</name>
</gene>
<dbReference type="PANTHER" id="PTHR37459:SF1">
    <property type="entry name" value="CRISPR-ASSOCIATED PROTEIN CAS7_CST2_DEVR"/>
    <property type="match status" value="1"/>
</dbReference>
<keyword evidence="4" id="KW-1185">Reference proteome</keyword>
<dbReference type="AlphaFoldDB" id="A0A1T4PHW2"/>
<evidence type="ECO:0000256" key="1">
    <source>
        <dbReference type="ARBA" id="ARBA00023118"/>
    </source>
</evidence>
<evidence type="ECO:0000313" key="3">
    <source>
        <dbReference type="EMBL" id="SJZ91011.1"/>
    </source>
</evidence>